<protein>
    <submittedName>
        <fullName evidence="1">Uncharacterized protein</fullName>
    </submittedName>
</protein>
<dbReference type="HOGENOM" id="CLU_153633_0_0_2"/>
<reference evidence="1 2" key="1">
    <citation type="journal article" date="2009" name="Proc. Natl. Acad. Sci. U.S.A.">
        <title>Biogeography of the Sulfolobus islandicus pan-genome.</title>
        <authorList>
            <person name="Reno M.L."/>
            <person name="Held N.L."/>
            <person name="Fields C.J."/>
            <person name="Burke P.V."/>
            <person name="Whitaker R.J."/>
        </authorList>
    </citation>
    <scope>NUCLEOTIDE SEQUENCE [LARGE SCALE GENOMIC DNA]</scope>
    <source>
        <strain evidence="1 2">M.16.27</strain>
    </source>
</reference>
<dbReference type="KEGG" id="sim:M1627_1560"/>
<sequence length="138" mass="16219">MKEIVIKTELPYNYRKLKGFFISPGVLRLFYDVKSIESAGNLSYIINNKYNAIVYFSNIDIVWEIYSDRKLKDKISVWLYPVNDNTGLHLKFETNRILPLKKSLENEGELPRPYRYSQNHLLKNKPVVLVSVSSDLFK</sequence>
<dbReference type="GeneID" id="7814493"/>
<name>C3N619_SACI3</name>
<dbReference type="AlphaFoldDB" id="C3N619"/>
<organism evidence="1 2">
    <name type="scientific">Saccharolobus islandicus (strain M.16.27)</name>
    <name type="common">Sulfolobus islandicus</name>
    <dbReference type="NCBI Taxonomy" id="427318"/>
    <lineage>
        <taxon>Archaea</taxon>
        <taxon>Thermoproteota</taxon>
        <taxon>Thermoprotei</taxon>
        <taxon>Sulfolobales</taxon>
        <taxon>Sulfolobaceae</taxon>
        <taxon>Saccharolobus</taxon>
    </lineage>
</organism>
<dbReference type="EMBL" id="CP001401">
    <property type="protein sequence ID" value="ACP55444.1"/>
    <property type="molecule type" value="Genomic_DNA"/>
</dbReference>
<accession>C3N619</accession>
<evidence type="ECO:0000313" key="1">
    <source>
        <dbReference type="EMBL" id="ACP55444.1"/>
    </source>
</evidence>
<gene>
    <name evidence="1" type="ordered locus">M1627_1560</name>
</gene>
<evidence type="ECO:0000313" key="2">
    <source>
        <dbReference type="Proteomes" id="UP000002307"/>
    </source>
</evidence>
<dbReference type="RefSeq" id="WP_012718885.1">
    <property type="nucleotide sequence ID" value="NC_012632.1"/>
</dbReference>
<proteinExistence type="predicted"/>
<dbReference type="Proteomes" id="UP000002307">
    <property type="component" value="Chromosome"/>
</dbReference>